<dbReference type="PANTHER" id="PTHR43777">
    <property type="entry name" value="MOLYBDENUM COFACTOR CYTIDYLYLTRANSFERASE"/>
    <property type="match status" value="1"/>
</dbReference>
<evidence type="ECO:0000313" key="4">
    <source>
        <dbReference type="EMBL" id="MDM9557564.1"/>
    </source>
</evidence>
<comment type="caution">
    <text evidence="4">The sequence shown here is derived from an EMBL/GenBank/DDBJ whole genome shotgun (WGS) entry which is preliminary data.</text>
</comment>
<evidence type="ECO:0000313" key="5">
    <source>
        <dbReference type="Proteomes" id="UP001175604"/>
    </source>
</evidence>
<accession>A0ABT7VXA3</accession>
<dbReference type="InterPro" id="IPR029044">
    <property type="entry name" value="Nucleotide-diphossugar_trans"/>
</dbReference>
<keyword evidence="5" id="KW-1185">Reference proteome</keyword>
<organism evidence="4 5">
    <name type="scientific">Bordetella petrii</name>
    <dbReference type="NCBI Taxonomy" id="94624"/>
    <lineage>
        <taxon>Bacteria</taxon>
        <taxon>Pseudomonadati</taxon>
        <taxon>Pseudomonadota</taxon>
        <taxon>Betaproteobacteria</taxon>
        <taxon>Burkholderiales</taxon>
        <taxon>Alcaligenaceae</taxon>
        <taxon>Bordetella</taxon>
    </lineage>
</organism>
<evidence type="ECO:0000259" key="3">
    <source>
        <dbReference type="Pfam" id="PF12804"/>
    </source>
</evidence>
<dbReference type="SUPFAM" id="SSF53448">
    <property type="entry name" value="Nucleotide-diphospho-sugar transferases"/>
    <property type="match status" value="1"/>
</dbReference>
<feature type="domain" description="MobA-like NTP transferase" evidence="3">
    <location>
        <begin position="12"/>
        <end position="184"/>
    </location>
</feature>
<dbReference type="PANTHER" id="PTHR43777:SF1">
    <property type="entry name" value="MOLYBDENUM COFACTOR CYTIDYLYLTRANSFERASE"/>
    <property type="match status" value="1"/>
</dbReference>
<keyword evidence="2" id="KW-0812">Transmembrane</keyword>
<keyword evidence="2" id="KW-0472">Membrane</keyword>
<dbReference type="InterPro" id="IPR025877">
    <property type="entry name" value="MobA-like_NTP_Trfase"/>
</dbReference>
<gene>
    <name evidence="4" type="ORF">QUC21_00930</name>
</gene>
<sequence length="213" mass="22067">MSTTSAVHHWVGVLLAAGGGARYLAARRALRGAANKLLACLPDGRPVAEASASTLLGALPDTIAVVANRPPELPALLARLGCSILTAPPAPRGMGVSLAAAARHLLDRPAPGGQLPGCVVALADMPWLRPDTLRRLLDHAAGDRIVAPLYDGRRGHPVVFGGQYLAELAELDGDVGARALLARHGVLEIDCDDAGVLRDIDVPQDLHRGNPSS</sequence>
<dbReference type="Gene3D" id="3.90.550.10">
    <property type="entry name" value="Spore Coat Polysaccharide Biosynthesis Protein SpsA, Chain A"/>
    <property type="match status" value="1"/>
</dbReference>
<protein>
    <submittedName>
        <fullName evidence="4">Nucleotidyltransferase family protein</fullName>
    </submittedName>
</protein>
<dbReference type="EMBL" id="JAUDJE010000001">
    <property type="protein sequence ID" value="MDM9557564.1"/>
    <property type="molecule type" value="Genomic_DNA"/>
</dbReference>
<evidence type="ECO:0000256" key="1">
    <source>
        <dbReference type="ARBA" id="ARBA00022842"/>
    </source>
</evidence>
<feature type="transmembrane region" description="Helical" evidence="2">
    <location>
        <begin position="6"/>
        <end position="25"/>
    </location>
</feature>
<dbReference type="RefSeq" id="WP_289784101.1">
    <property type="nucleotide sequence ID" value="NZ_JAUDJE010000001.1"/>
</dbReference>
<proteinExistence type="predicted"/>
<dbReference type="CDD" id="cd04182">
    <property type="entry name" value="GT_2_like_f"/>
    <property type="match status" value="1"/>
</dbReference>
<dbReference type="Proteomes" id="UP001175604">
    <property type="component" value="Unassembled WGS sequence"/>
</dbReference>
<keyword evidence="1" id="KW-0460">Magnesium</keyword>
<keyword evidence="2" id="KW-1133">Transmembrane helix</keyword>
<reference evidence="4" key="1">
    <citation type="submission" date="2023-06" db="EMBL/GenBank/DDBJ databases">
        <title>full genome analysis of Phenantherene degrader P3.</title>
        <authorList>
            <person name="Akbar A."/>
            <person name="Rahmeh R."/>
            <person name="Kishk M."/>
        </authorList>
    </citation>
    <scope>NUCLEOTIDE SEQUENCE</scope>
    <source>
        <strain evidence="4">P3</strain>
    </source>
</reference>
<evidence type="ECO:0000256" key="2">
    <source>
        <dbReference type="SAM" id="Phobius"/>
    </source>
</evidence>
<name>A0ABT7VXA3_9BORD</name>
<dbReference type="Pfam" id="PF12804">
    <property type="entry name" value="NTP_transf_3"/>
    <property type="match status" value="1"/>
</dbReference>